<accession>A0AAQ4CUK9</accession>
<dbReference type="Proteomes" id="UP001319921">
    <property type="component" value="Chromosome"/>
</dbReference>
<evidence type="ECO:0000313" key="1">
    <source>
        <dbReference type="EMBL" id="BDB99490.1"/>
    </source>
</evidence>
<dbReference type="EMBL" id="AP025226">
    <property type="protein sequence ID" value="BDB99490.1"/>
    <property type="molecule type" value="Genomic_DNA"/>
</dbReference>
<sequence>MNLKNKKIIFLVLVIIAALITSFLITNRNIGSSSFISQNNYNYTYGTFNIIVYNASSGTIKRVNITGILFHVNNINDRSLTIISVSNSTFTINNPPFYIQTPVPLPNGSIISGYTRSYEIYIGYETIILPTNGLSPGYYIITLSDGTTIPVYIK</sequence>
<reference evidence="1 2" key="1">
    <citation type="journal article" date="2022" name="Microbiol. Resour. Announc.">
        <title>Complete Genome Sequence of the Hyperthermophilic and Acidophilic Archaeon Saccharolobus caldissimus Strain HS-3T.</title>
        <authorList>
            <person name="Sakai H.D."/>
            <person name="Kurosawa N."/>
        </authorList>
    </citation>
    <scope>NUCLEOTIDE SEQUENCE [LARGE SCALE GENOMIC DNA]</scope>
    <source>
        <strain evidence="1 2">JCM32116</strain>
    </source>
</reference>
<name>A0AAQ4CUK9_9CREN</name>
<dbReference type="AlphaFoldDB" id="A0AAQ4CUK9"/>
<dbReference type="RefSeq" id="WP_229569812.1">
    <property type="nucleotide sequence ID" value="NZ_AP025226.1"/>
</dbReference>
<evidence type="ECO:0000313" key="2">
    <source>
        <dbReference type="Proteomes" id="UP001319921"/>
    </source>
</evidence>
<dbReference type="KEGG" id="scas:SACC_25070"/>
<keyword evidence="2" id="KW-1185">Reference proteome</keyword>
<organism evidence="1 2">
    <name type="scientific">Saccharolobus caldissimus</name>
    <dbReference type="NCBI Taxonomy" id="1702097"/>
    <lineage>
        <taxon>Archaea</taxon>
        <taxon>Thermoproteota</taxon>
        <taxon>Thermoprotei</taxon>
        <taxon>Sulfolobales</taxon>
        <taxon>Sulfolobaceae</taxon>
        <taxon>Saccharolobus</taxon>
    </lineage>
</organism>
<proteinExistence type="predicted"/>
<dbReference type="GeneID" id="68867224"/>
<gene>
    <name evidence="1" type="ORF">SACC_25070</name>
</gene>
<protein>
    <submittedName>
        <fullName evidence="1">Uncharacterized protein</fullName>
    </submittedName>
</protein>